<gene>
    <name evidence="2" type="ORF">N4T56_07275</name>
</gene>
<dbReference type="EMBL" id="JAODOQ010000001">
    <property type="protein sequence ID" value="MCT8986330.1"/>
    <property type="molecule type" value="Genomic_DNA"/>
</dbReference>
<reference evidence="2" key="1">
    <citation type="submission" date="2022-09" db="EMBL/GenBank/DDBJ databases">
        <title>Shewanella sp. KJ10-1 sp.nov, isolated from marine algae.</title>
        <authorList>
            <person name="Butt M."/>
            <person name="Lee J.K."/>
            <person name="Kim J.M."/>
            <person name="Choi D.G."/>
        </authorList>
    </citation>
    <scope>NUCLEOTIDE SEQUENCE</scope>
    <source>
        <strain evidence="2">KJ10-1</strain>
    </source>
</reference>
<organism evidence="2 3">
    <name type="scientific">Shewanella phaeophyticola</name>
    <dbReference type="NCBI Taxonomy" id="2978345"/>
    <lineage>
        <taxon>Bacteria</taxon>
        <taxon>Pseudomonadati</taxon>
        <taxon>Pseudomonadota</taxon>
        <taxon>Gammaproteobacteria</taxon>
        <taxon>Alteromonadales</taxon>
        <taxon>Shewanellaceae</taxon>
        <taxon>Shewanella</taxon>
    </lineage>
</organism>
<evidence type="ECO:0000256" key="1">
    <source>
        <dbReference type="SAM" id="SignalP"/>
    </source>
</evidence>
<proteinExistence type="predicted"/>
<dbReference type="Proteomes" id="UP001431192">
    <property type="component" value="Unassembled WGS sequence"/>
</dbReference>
<sequence>MKKMTTLLAVATALLFNTAQAAELEVVAKFDGTRPGNVTVTEQGRTFLSMQPLDGYLSFVLLNY</sequence>
<dbReference type="RefSeq" id="WP_261732749.1">
    <property type="nucleotide sequence ID" value="NZ_JAODOQ010000001.1"/>
</dbReference>
<feature type="signal peptide" evidence="1">
    <location>
        <begin position="1"/>
        <end position="21"/>
    </location>
</feature>
<name>A0ABT2P3Q9_9GAMM</name>
<feature type="chain" id="PRO_5046546832" evidence="1">
    <location>
        <begin position="22"/>
        <end position="64"/>
    </location>
</feature>
<protein>
    <submittedName>
        <fullName evidence="2">Uncharacterized protein</fullName>
    </submittedName>
</protein>
<keyword evidence="3" id="KW-1185">Reference proteome</keyword>
<evidence type="ECO:0000313" key="2">
    <source>
        <dbReference type="EMBL" id="MCT8986330.1"/>
    </source>
</evidence>
<evidence type="ECO:0000313" key="3">
    <source>
        <dbReference type="Proteomes" id="UP001431192"/>
    </source>
</evidence>
<keyword evidence="1" id="KW-0732">Signal</keyword>
<accession>A0ABT2P3Q9</accession>
<comment type="caution">
    <text evidence="2">The sequence shown here is derived from an EMBL/GenBank/DDBJ whole genome shotgun (WGS) entry which is preliminary data.</text>
</comment>